<feature type="domain" description="Major fimbrial subunit protein N-terminal" evidence="6">
    <location>
        <begin position="44"/>
        <end position="200"/>
    </location>
</feature>
<evidence type="ECO:0000259" key="6">
    <source>
        <dbReference type="Pfam" id="PF06321"/>
    </source>
</evidence>
<keyword evidence="8" id="KW-1185">Reference proteome</keyword>
<evidence type="ECO:0000313" key="8">
    <source>
        <dbReference type="Proteomes" id="UP001319045"/>
    </source>
</evidence>
<name>A0ABM7NZA1_9BACT</name>
<comment type="similarity">
    <text evidence="2">Belongs to the bacteroidetes fimbrillin superfamily. FimA/Mfa1 family.</text>
</comment>
<evidence type="ECO:0000256" key="3">
    <source>
        <dbReference type="ARBA" id="ARBA00022729"/>
    </source>
</evidence>
<dbReference type="InterPro" id="IPR029141">
    <property type="entry name" value="FimA_N"/>
</dbReference>
<evidence type="ECO:0000313" key="7">
    <source>
        <dbReference type="EMBL" id="BCS85827.1"/>
    </source>
</evidence>
<evidence type="ECO:0000256" key="5">
    <source>
        <dbReference type="SAM" id="SignalP"/>
    </source>
</evidence>
<dbReference type="EMBL" id="AP024484">
    <property type="protein sequence ID" value="BCS85827.1"/>
    <property type="molecule type" value="Genomic_DNA"/>
</dbReference>
<dbReference type="Pfam" id="PF06321">
    <property type="entry name" value="P_gingi_FimA"/>
    <property type="match status" value="1"/>
</dbReference>
<dbReference type="RefSeq" id="WP_207153449.1">
    <property type="nucleotide sequence ID" value="NZ_AP024484.1"/>
</dbReference>
<keyword evidence="3 5" id="KW-0732">Signal</keyword>
<feature type="signal peptide" evidence="5">
    <location>
        <begin position="1"/>
        <end position="26"/>
    </location>
</feature>
<evidence type="ECO:0000256" key="2">
    <source>
        <dbReference type="ARBA" id="ARBA00006011"/>
    </source>
</evidence>
<reference evidence="7 8" key="1">
    <citation type="journal article" date="2022" name="Int. J. Syst. Evol. Microbiol.">
        <title>Prevotella herbatica sp. nov., a plant polysaccharide-decomposing anaerobic bacterium isolated from a methanogenic reactor.</title>
        <authorList>
            <person name="Uek A."/>
            <person name="Tonouchi A."/>
            <person name="Kaku N."/>
            <person name="Ueki K."/>
        </authorList>
    </citation>
    <scope>NUCLEOTIDE SEQUENCE [LARGE SCALE GENOMIC DNA]</scope>
    <source>
        <strain evidence="7 8">WR041</strain>
    </source>
</reference>
<dbReference type="PROSITE" id="PS51257">
    <property type="entry name" value="PROKAR_LIPOPROTEIN"/>
    <property type="match status" value="1"/>
</dbReference>
<evidence type="ECO:0000256" key="4">
    <source>
        <dbReference type="ARBA" id="ARBA00023263"/>
    </source>
</evidence>
<keyword evidence="4" id="KW-0281">Fimbrium</keyword>
<sequence length="420" mass="44393">MKGIIIKIQTLLLCGVLITGLFSSCASDDNIETGTKVNPGDKVLTLTLNTPKATTTRATNMTANTTEDQINRLTIGIFSSDGNTVRTIQELSSDAAIGTTGTFFTDGTKKETTATLVTNSLADGDMVLVAVNAPTTTFNGCTKASDFEDKTIAIDAALATDDKNNIGTAEAKNNIPMYGSGNIIKPATGSTTYTANVNVNHQLAKITLSDLAVAFDPNGPYKNAIFTPTSFFLINVPEDLKFNSDAWSGSTIIYHGNDDKATTYKEYLGTGSVTVSPLQVAASKTSSVTLNKFFYTMPNSDVANNTKLVICGTFDSDGDGTPDPGNTFDSNGDGTPDTNPVYYPVNINWVYDTATKKSGPADKAVGIIAKQVSPNKNYICNVKIKTKGAASPTATIDPEDVSVTVKVASFDNVSQETVFE</sequence>
<feature type="chain" id="PRO_5045201363" description="Major fimbrial subunit protein N-terminal domain-containing protein" evidence="5">
    <location>
        <begin position="27"/>
        <end position="420"/>
    </location>
</feature>
<proteinExistence type="inferred from homology"/>
<dbReference type="Gene3D" id="2.60.40.3690">
    <property type="match status" value="1"/>
</dbReference>
<organism evidence="7 8">
    <name type="scientific">Prevotella herbatica</name>
    <dbReference type="NCBI Taxonomy" id="2801997"/>
    <lineage>
        <taxon>Bacteria</taxon>
        <taxon>Pseudomonadati</taxon>
        <taxon>Bacteroidota</taxon>
        <taxon>Bacteroidia</taxon>
        <taxon>Bacteroidales</taxon>
        <taxon>Prevotellaceae</taxon>
        <taxon>Prevotella</taxon>
    </lineage>
</organism>
<comment type="subcellular location">
    <subcellularLocation>
        <location evidence="1">Fimbrium</location>
    </subcellularLocation>
</comment>
<accession>A0ABM7NZA1</accession>
<gene>
    <name evidence="7" type="ORF">prwr041_17200</name>
</gene>
<evidence type="ECO:0000256" key="1">
    <source>
        <dbReference type="ARBA" id="ARBA00004561"/>
    </source>
</evidence>
<dbReference type="Proteomes" id="UP001319045">
    <property type="component" value="Chromosome"/>
</dbReference>
<protein>
    <recommendedName>
        <fullName evidence="6">Major fimbrial subunit protein N-terminal domain-containing protein</fullName>
    </recommendedName>
</protein>